<sequence length="185" mass="20559">MGRPGSKHPSSFHLPATHPLRTPSYTQSPFYDAPPPSTRPSVSISKFPLYNGYSEVRDRPRIAVDEPAGVPITDPEIGDSVINANDTPFGHINEKHLRVYFTWPGYGSQTLYIVLSGRQHKLTCGNFVSEVAAQICTTLDKFAGETQFPYEGLFAKLRLHCKARSGLQNEDVYLRALKPIINDEG</sequence>
<feature type="region of interest" description="Disordered" evidence="1">
    <location>
        <begin position="1"/>
        <end position="42"/>
    </location>
</feature>
<comment type="caution">
    <text evidence="2">The sequence shown here is derived from an EMBL/GenBank/DDBJ whole genome shotgun (WGS) entry which is preliminary data.</text>
</comment>
<evidence type="ECO:0000313" key="3">
    <source>
        <dbReference type="Proteomes" id="UP000298327"/>
    </source>
</evidence>
<evidence type="ECO:0000313" key="2">
    <source>
        <dbReference type="EMBL" id="TFY65215.1"/>
    </source>
</evidence>
<reference evidence="2 3" key="1">
    <citation type="submission" date="2019-02" db="EMBL/GenBank/DDBJ databases">
        <title>Genome sequencing of the rare red list fungi Dentipellis fragilis.</title>
        <authorList>
            <person name="Buettner E."/>
            <person name="Kellner H."/>
        </authorList>
    </citation>
    <scope>NUCLEOTIDE SEQUENCE [LARGE SCALE GENOMIC DNA]</scope>
    <source>
        <strain evidence="2 3">DSM 105465</strain>
    </source>
</reference>
<gene>
    <name evidence="2" type="ORF">EVG20_g5673</name>
</gene>
<evidence type="ECO:0000256" key="1">
    <source>
        <dbReference type="SAM" id="MobiDB-lite"/>
    </source>
</evidence>
<dbReference type="AlphaFoldDB" id="A0A4Y9YS41"/>
<proteinExistence type="predicted"/>
<dbReference type="EMBL" id="SEOQ01000344">
    <property type="protein sequence ID" value="TFY65215.1"/>
    <property type="molecule type" value="Genomic_DNA"/>
</dbReference>
<keyword evidence="3" id="KW-1185">Reference proteome</keyword>
<protein>
    <submittedName>
        <fullName evidence="2">Uncharacterized protein</fullName>
    </submittedName>
</protein>
<name>A0A4Y9YS41_9AGAM</name>
<organism evidence="2 3">
    <name type="scientific">Dentipellis fragilis</name>
    <dbReference type="NCBI Taxonomy" id="205917"/>
    <lineage>
        <taxon>Eukaryota</taxon>
        <taxon>Fungi</taxon>
        <taxon>Dikarya</taxon>
        <taxon>Basidiomycota</taxon>
        <taxon>Agaricomycotina</taxon>
        <taxon>Agaricomycetes</taxon>
        <taxon>Russulales</taxon>
        <taxon>Hericiaceae</taxon>
        <taxon>Dentipellis</taxon>
    </lineage>
</organism>
<dbReference type="Proteomes" id="UP000298327">
    <property type="component" value="Unassembled WGS sequence"/>
</dbReference>
<accession>A0A4Y9YS41</accession>